<comment type="caution">
    <text evidence="5">The sequence shown here is derived from an EMBL/GenBank/DDBJ whole genome shotgun (WGS) entry which is preliminary data.</text>
</comment>
<dbReference type="Pfam" id="PF02902">
    <property type="entry name" value="Peptidase_C48"/>
    <property type="match status" value="1"/>
</dbReference>
<accession>A0A9W6TU98</accession>
<dbReference type="OrthoDB" id="99812at2759"/>
<dbReference type="EMBL" id="BSXT01000253">
    <property type="protein sequence ID" value="GMF22482.1"/>
    <property type="molecule type" value="Genomic_DNA"/>
</dbReference>
<dbReference type="SUPFAM" id="SSF54001">
    <property type="entry name" value="Cysteine proteinases"/>
    <property type="match status" value="1"/>
</dbReference>
<evidence type="ECO:0000256" key="1">
    <source>
        <dbReference type="ARBA" id="ARBA00005234"/>
    </source>
</evidence>
<evidence type="ECO:0000256" key="3">
    <source>
        <dbReference type="ARBA" id="ARBA00022801"/>
    </source>
</evidence>
<keyword evidence="3" id="KW-0378">Hydrolase</keyword>
<feature type="domain" description="Ubiquitin-like protease family profile" evidence="4">
    <location>
        <begin position="176"/>
        <end position="267"/>
    </location>
</feature>
<dbReference type="GO" id="GO:0008234">
    <property type="term" value="F:cysteine-type peptidase activity"/>
    <property type="evidence" value="ECO:0007669"/>
    <property type="project" value="InterPro"/>
</dbReference>
<gene>
    <name evidence="5" type="ORF">Pfra01_000331300</name>
</gene>
<evidence type="ECO:0000313" key="5">
    <source>
        <dbReference type="EMBL" id="GMF22482.1"/>
    </source>
</evidence>
<reference evidence="5" key="1">
    <citation type="submission" date="2023-04" db="EMBL/GenBank/DDBJ databases">
        <title>Phytophthora fragariaefolia NBRC 109709.</title>
        <authorList>
            <person name="Ichikawa N."/>
            <person name="Sato H."/>
            <person name="Tonouchi N."/>
        </authorList>
    </citation>
    <scope>NUCLEOTIDE SEQUENCE</scope>
    <source>
        <strain evidence="5">NBRC 109709</strain>
    </source>
</reference>
<dbReference type="Gene3D" id="3.40.395.10">
    <property type="entry name" value="Adenoviral Proteinase, Chain A"/>
    <property type="match status" value="1"/>
</dbReference>
<dbReference type="AlphaFoldDB" id="A0A9W6TU98"/>
<name>A0A9W6TU98_9STRA</name>
<evidence type="ECO:0000259" key="4">
    <source>
        <dbReference type="Pfam" id="PF02902"/>
    </source>
</evidence>
<dbReference type="Proteomes" id="UP001165121">
    <property type="component" value="Unassembled WGS sequence"/>
</dbReference>
<evidence type="ECO:0000313" key="6">
    <source>
        <dbReference type="Proteomes" id="UP001165121"/>
    </source>
</evidence>
<keyword evidence="2" id="KW-0645">Protease</keyword>
<protein>
    <submittedName>
        <fullName evidence="5">Unnamed protein product</fullName>
    </submittedName>
</protein>
<proteinExistence type="inferred from homology"/>
<keyword evidence="6" id="KW-1185">Reference proteome</keyword>
<dbReference type="InterPro" id="IPR003653">
    <property type="entry name" value="Peptidase_C48_C"/>
</dbReference>
<organism evidence="5 6">
    <name type="scientific">Phytophthora fragariaefolia</name>
    <dbReference type="NCBI Taxonomy" id="1490495"/>
    <lineage>
        <taxon>Eukaryota</taxon>
        <taxon>Sar</taxon>
        <taxon>Stramenopiles</taxon>
        <taxon>Oomycota</taxon>
        <taxon>Peronosporomycetes</taxon>
        <taxon>Peronosporales</taxon>
        <taxon>Peronosporaceae</taxon>
        <taxon>Phytophthora</taxon>
    </lineage>
</organism>
<sequence>MKKEECHLALDVAEQYRTGKLKTPAKLEDVARLLDGPYSLFHAKPMAETLMLPYVNVQVPAQIQLYSAGQSVPVVKAIPQLEQVTEALCAMELCPKNLKMVAPWPGYGCVTRNQLEDMRLVHEAYQTFTLANKTVPWMETVEWDARDMCAPFDDTRAVAKKLSVAKGLGAANPKYDRVIGIFNGGAHWIAFVIEKNANICDMFDPLQSERNYSAIERRVRKVMETVLGLEGKLDYKQIDWCKQQDGSSCGIWCIAVLEMLLAGASWNDKIYKLQPYLRMRHLYKVISLLMKPVCGE</sequence>
<dbReference type="GO" id="GO:0006508">
    <property type="term" value="P:proteolysis"/>
    <property type="evidence" value="ECO:0007669"/>
    <property type="project" value="UniProtKB-KW"/>
</dbReference>
<comment type="similarity">
    <text evidence="1">Belongs to the peptidase C48 family.</text>
</comment>
<dbReference type="InterPro" id="IPR038765">
    <property type="entry name" value="Papain-like_cys_pep_sf"/>
</dbReference>
<evidence type="ECO:0000256" key="2">
    <source>
        <dbReference type="ARBA" id="ARBA00022670"/>
    </source>
</evidence>